<organism evidence="3 4">
    <name type="scientific">Amanita muscaria (strain Koide BX008)</name>
    <dbReference type="NCBI Taxonomy" id="946122"/>
    <lineage>
        <taxon>Eukaryota</taxon>
        <taxon>Fungi</taxon>
        <taxon>Dikarya</taxon>
        <taxon>Basidiomycota</taxon>
        <taxon>Agaricomycotina</taxon>
        <taxon>Agaricomycetes</taxon>
        <taxon>Agaricomycetidae</taxon>
        <taxon>Agaricales</taxon>
        <taxon>Pluteineae</taxon>
        <taxon>Amanitaceae</taxon>
        <taxon>Amanita</taxon>
    </lineage>
</organism>
<keyword evidence="4" id="KW-1185">Reference proteome</keyword>
<gene>
    <name evidence="3" type="ORF">M378DRAFT_14286</name>
</gene>
<evidence type="ECO:0000313" key="4">
    <source>
        <dbReference type="Proteomes" id="UP000054549"/>
    </source>
</evidence>
<dbReference type="Proteomes" id="UP000054549">
    <property type="component" value="Unassembled WGS sequence"/>
</dbReference>
<dbReference type="AlphaFoldDB" id="A0A0C2WTW3"/>
<dbReference type="OrthoDB" id="3244235at2759"/>
<dbReference type="HOGENOM" id="CLU_882699_0_0_1"/>
<evidence type="ECO:0000259" key="2">
    <source>
        <dbReference type="Pfam" id="PF13391"/>
    </source>
</evidence>
<dbReference type="Pfam" id="PF13391">
    <property type="entry name" value="HNH_2"/>
    <property type="match status" value="1"/>
</dbReference>
<accession>A0A0C2WTW3</accession>
<dbReference type="EMBL" id="KN818302">
    <property type="protein sequence ID" value="KIL60201.1"/>
    <property type="molecule type" value="Genomic_DNA"/>
</dbReference>
<feature type="region of interest" description="Disordered" evidence="1">
    <location>
        <begin position="125"/>
        <end position="153"/>
    </location>
</feature>
<dbReference type="InParanoid" id="A0A0C2WTW3"/>
<name>A0A0C2WTW3_AMAMK</name>
<dbReference type="InterPro" id="IPR003615">
    <property type="entry name" value="HNH_nuc"/>
</dbReference>
<proteinExistence type="predicted"/>
<evidence type="ECO:0000256" key="1">
    <source>
        <dbReference type="SAM" id="MobiDB-lite"/>
    </source>
</evidence>
<sequence length="338" mass="38019">MELSKVPNPQFPSVRDIRFYTLINPKMTGGTIAADSNLRGSSLEGRRLIANIFELLDYVISTSDYKLQKNDRLQETLQPETTLSASFFELTVARDSDFSPVPSDEGGRVLLKILETFSNLKYMGTKSPSIPTHDGGGSTASERSSRDPPDDSQSFKMRLVYRDKGCVVCLAAGIPSIYKYYKDSNHYKGAHIIPFAYHNLWDALSALIKDPFTDPANADSQFASPSTQTKKDFRRINSLENGILLCLEHRKDYDNFRFSIHPQTHKIFAFHPATAALQGVKVKAPWDSLDVLYPPPLPTFLGMHYTTSIADAMKACESDYELDVDDEDYKDFSELEEI</sequence>
<reference evidence="3 4" key="1">
    <citation type="submission" date="2014-04" db="EMBL/GenBank/DDBJ databases">
        <title>Evolutionary Origins and Diversification of the Mycorrhizal Mutualists.</title>
        <authorList>
            <consortium name="DOE Joint Genome Institute"/>
            <consortium name="Mycorrhizal Genomics Consortium"/>
            <person name="Kohler A."/>
            <person name="Kuo A."/>
            <person name="Nagy L.G."/>
            <person name="Floudas D."/>
            <person name="Copeland A."/>
            <person name="Barry K.W."/>
            <person name="Cichocki N."/>
            <person name="Veneault-Fourrey C."/>
            <person name="LaButti K."/>
            <person name="Lindquist E.A."/>
            <person name="Lipzen A."/>
            <person name="Lundell T."/>
            <person name="Morin E."/>
            <person name="Murat C."/>
            <person name="Riley R."/>
            <person name="Ohm R."/>
            <person name="Sun H."/>
            <person name="Tunlid A."/>
            <person name="Henrissat B."/>
            <person name="Grigoriev I.V."/>
            <person name="Hibbett D.S."/>
            <person name="Martin F."/>
        </authorList>
    </citation>
    <scope>NUCLEOTIDE SEQUENCE [LARGE SCALE GENOMIC DNA]</scope>
    <source>
        <strain evidence="3 4">Koide BX008</strain>
    </source>
</reference>
<feature type="domain" description="HNH nuclease" evidence="2">
    <location>
        <begin position="185"/>
        <end position="261"/>
    </location>
</feature>
<protein>
    <recommendedName>
        <fullName evidence="2">HNH nuclease domain-containing protein</fullName>
    </recommendedName>
</protein>
<evidence type="ECO:0000313" key="3">
    <source>
        <dbReference type="EMBL" id="KIL60201.1"/>
    </source>
</evidence>